<protein>
    <submittedName>
        <fullName evidence="5">Crp/Fnr family transcriptional regulator</fullName>
    </submittedName>
</protein>
<dbReference type="EMBL" id="JBHTMV010000002">
    <property type="protein sequence ID" value="MFD1292515.1"/>
    <property type="molecule type" value="Genomic_DNA"/>
</dbReference>
<dbReference type="Proteomes" id="UP001597241">
    <property type="component" value="Unassembled WGS sequence"/>
</dbReference>
<dbReference type="InterPro" id="IPR014710">
    <property type="entry name" value="RmlC-like_jellyroll"/>
</dbReference>
<dbReference type="Gene3D" id="1.10.10.10">
    <property type="entry name" value="Winged helix-like DNA-binding domain superfamily/Winged helix DNA-binding domain"/>
    <property type="match status" value="1"/>
</dbReference>
<evidence type="ECO:0000256" key="1">
    <source>
        <dbReference type="ARBA" id="ARBA00023015"/>
    </source>
</evidence>
<evidence type="ECO:0000313" key="6">
    <source>
        <dbReference type="Proteomes" id="UP001597241"/>
    </source>
</evidence>
<dbReference type="InterPro" id="IPR036388">
    <property type="entry name" value="WH-like_DNA-bd_sf"/>
</dbReference>
<name>A0ABW3WKC5_9FLAO</name>
<accession>A0ABW3WKC5</accession>
<dbReference type="RefSeq" id="WP_386807165.1">
    <property type="nucleotide sequence ID" value="NZ_JBHTMV010000002.1"/>
</dbReference>
<evidence type="ECO:0000313" key="5">
    <source>
        <dbReference type="EMBL" id="MFD1292515.1"/>
    </source>
</evidence>
<dbReference type="InterPro" id="IPR036390">
    <property type="entry name" value="WH_DNA-bd_sf"/>
</dbReference>
<proteinExistence type="predicted"/>
<dbReference type="PROSITE" id="PS51063">
    <property type="entry name" value="HTH_CRP_2"/>
    <property type="match status" value="1"/>
</dbReference>
<comment type="caution">
    <text evidence="5">The sequence shown here is derived from an EMBL/GenBank/DDBJ whole genome shotgun (WGS) entry which is preliminary data.</text>
</comment>
<keyword evidence="1" id="KW-0805">Transcription regulation</keyword>
<dbReference type="SUPFAM" id="SSF51206">
    <property type="entry name" value="cAMP-binding domain-like"/>
    <property type="match status" value="1"/>
</dbReference>
<evidence type="ECO:0000256" key="3">
    <source>
        <dbReference type="ARBA" id="ARBA00023163"/>
    </source>
</evidence>
<dbReference type="SMART" id="SM00419">
    <property type="entry name" value="HTH_CRP"/>
    <property type="match status" value="1"/>
</dbReference>
<reference evidence="6" key="1">
    <citation type="journal article" date="2019" name="Int. J. Syst. Evol. Microbiol.">
        <title>The Global Catalogue of Microorganisms (GCM) 10K type strain sequencing project: providing services to taxonomists for standard genome sequencing and annotation.</title>
        <authorList>
            <consortium name="The Broad Institute Genomics Platform"/>
            <consortium name="The Broad Institute Genome Sequencing Center for Infectious Disease"/>
            <person name="Wu L."/>
            <person name="Ma J."/>
        </authorList>
    </citation>
    <scope>NUCLEOTIDE SEQUENCE [LARGE SCALE GENOMIC DNA]</scope>
    <source>
        <strain evidence="6">CCUG 62221</strain>
    </source>
</reference>
<dbReference type="InterPro" id="IPR012318">
    <property type="entry name" value="HTH_CRP"/>
</dbReference>
<dbReference type="Pfam" id="PF13545">
    <property type="entry name" value="HTH_Crp_2"/>
    <property type="match status" value="1"/>
</dbReference>
<dbReference type="Gene3D" id="2.60.120.10">
    <property type="entry name" value="Jelly Rolls"/>
    <property type="match status" value="1"/>
</dbReference>
<gene>
    <name evidence="5" type="ORF">ACFQ5N_01595</name>
</gene>
<organism evidence="5 6">
    <name type="scientific">Lutibacter holmesii</name>
    <dbReference type="NCBI Taxonomy" id="1137985"/>
    <lineage>
        <taxon>Bacteria</taxon>
        <taxon>Pseudomonadati</taxon>
        <taxon>Bacteroidota</taxon>
        <taxon>Flavobacteriia</taxon>
        <taxon>Flavobacteriales</taxon>
        <taxon>Flavobacteriaceae</taxon>
        <taxon>Lutibacter</taxon>
    </lineage>
</organism>
<keyword evidence="3" id="KW-0804">Transcription</keyword>
<keyword evidence="6" id="KW-1185">Reference proteome</keyword>
<dbReference type="InterPro" id="IPR018490">
    <property type="entry name" value="cNMP-bd_dom_sf"/>
</dbReference>
<evidence type="ECO:0000256" key="2">
    <source>
        <dbReference type="ARBA" id="ARBA00023125"/>
    </source>
</evidence>
<feature type="domain" description="HTH crp-type" evidence="4">
    <location>
        <begin position="144"/>
        <end position="208"/>
    </location>
</feature>
<dbReference type="PRINTS" id="PR00034">
    <property type="entry name" value="HTHCRP"/>
</dbReference>
<evidence type="ECO:0000259" key="4">
    <source>
        <dbReference type="PROSITE" id="PS51063"/>
    </source>
</evidence>
<keyword evidence="2" id="KW-0238">DNA-binding</keyword>
<dbReference type="SUPFAM" id="SSF46785">
    <property type="entry name" value="Winged helix' DNA-binding domain"/>
    <property type="match status" value="1"/>
</dbReference>
<sequence>MSLEVIRKKLSFLSPNLLTEIENTSTIVSIEKNTELVREGQFIKVIPIVLEGLIKVFSRYEDKELLLYYIKPSESCVMSFSASLKNTPSEIFAVTEEATKVLLLPANLIPNWLKSYPAFNQLFYSQYNVRYTELLKTINHLLFDKLDVRVYNYLVEKRKMTQKNPLKISHRQIANELGTAREVISRIVKKLEAENKVKQQSNHIEIID</sequence>